<dbReference type="Pfam" id="PF13589">
    <property type="entry name" value="HATPase_c_3"/>
    <property type="match status" value="1"/>
</dbReference>
<dbReference type="InterPro" id="IPR036890">
    <property type="entry name" value="HATPase_C_sf"/>
</dbReference>
<accession>A0ABT9RSS6</accession>
<dbReference type="EMBL" id="JAUSRE010000008">
    <property type="protein sequence ID" value="MDP9888287.1"/>
    <property type="molecule type" value="Genomic_DNA"/>
</dbReference>
<evidence type="ECO:0000313" key="1">
    <source>
        <dbReference type="EMBL" id="MDP9888287.1"/>
    </source>
</evidence>
<dbReference type="Proteomes" id="UP001226577">
    <property type="component" value="Unassembled WGS sequence"/>
</dbReference>
<dbReference type="SUPFAM" id="SSF55874">
    <property type="entry name" value="ATPase domain of HSP90 chaperone/DNA topoisomerase II/histidine kinase"/>
    <property type="match status" value="1"/>
</dbReference>
<keyword evidence="2" id="KW-1185">Reference proteome</keyword>
<dbReference type="RefSeq" id="WP_307306989.1">
    <property type="nucleotide sequence ID" value="NZ_JAUSRE010000008.1"/>
</dbReference>
<organism evidence="1 2">
    <name type="scientific">Pseudarthrobacter enclensis</name>
    <dbReference type="NCBI Taxonomy" id="993070"/>
    <lineage>
        <taxon>Bacteria</taxon>
        <taxon>Bacillati</taxon>
        <taxon>Actinomycetota</taxon>
        <taxon>Actinomycetes</taxon>
        <taxon>Micrococcales</taxon>
        <taxon>Micrococcaceae</taxon>
        <taxon>Pseudarthrobacter</taxon>
    </lineage>
</organism>
<evidence type="ECO:0008006" key="3">
    <source>
        <dbReference type="Google" id="ProtNLM"/>
    </source>
</evidence>
<sequence>MTGTVDLLGGEEAIEQVTLPIDSKAMEGLGKHHTLSSAIADLIDNSISAEARAVLVRFLQSHGTVVGVQIVDNGKGMTPQGLRDGMTVGRRREYRPDELGHFGMGLKASSLSQANVLSVWTRAANNDPTGMRMTKDSMMNGAQCDILSKSSDIFSDWNANEDYSGLLNSLLITKFILDSAKVAIPDCLRNSPPGEQWPTYGAPISGSRVRDTCFLQFAYLQGHAITRITTSSRCKRSVLAVVKN</sequence>
<reference evidence="1 2" key="1">
    <citation type="submission" date="2023-07" db="EMBL/GenBank/DDBJ databases">
        <title>Sorghum-associated microbial communities from plants grown in Nebraska, USA.</title>
        <authorList>
            <person name="Schachtman D."/>
        </authorList>
    </citation>
    <scope>NUCLEOTIDE SEQUENCE [LARGE SCALE GENOMIC DNA]</scope>
    <source>
        <strain evidence="1 2">CC222</strain>
    </source>
</reference>
<name>A0ABT9RSS6_9MICC</name>
<protein>
    <recommendedName>
        <fullName evidence="3">Histidine kinase/HSP90-like ATPase domain-containing protein</fullName>
    </recommendedName>
</protein>
<proteinExistence type="predicted"/>
<evidence type="ECO:0000313" key="2">
    <source>
        <dbReference type="Proteomes" id="UP001226577"/>
    </source>
</evidence>
<gene>
    <name evidence="1" type="ORF">J2X98_001875</name>
</gene>
<dbReference type="Gene3D" id="3.30.565.10">
    <property type="entry name" value="Histidine kinase-like ATPase, C-terminal domain"/>
    <property type="match status" value="1"/>
</dbReference>
<comment type="caution">
    <text evidence="1">The sequence shown here is derived from an EMBL/GenBank/DDBJ whole genome shotgun (WGS) entry which is preliminary data.</text>
</comment>